<name>A0A3L8PZG5_9GAMM</name>
<dbReference type="PROSITE" id="PS51898">
    <property type="entry name" value="TYR_RECOMBINASE"/>
    <property type="match status" value="1"/>
</dbReference>
<dbReference type="RefSeq" id="WP_121838588.1">
    <property type="nucleotide sequence ID" value="NZ_ML014769.1"/>
</dbReference>
<dbReference type="GO" id="GO:0006310">
    <property type="term" value="P:DNA recombination"/>
    <property type="evidence" value="ECO:0007669"/>
    <property type="project" value="UniProtKB-KW"/>
</dbReference>
<keyword evidence="4" id="KW-1185">Reference proteome</keyword>
<dbReference type="Proteomes" id="UP000281474">
    <property type="component" value="Unassembled WGS sequence"/>
</dbReference>
<accession>A0A3L8PZG5</accession>
<dbReference type="AlphaFoldDB" id="A0A3L8PZG5"/>
<dbReference type="Gene3D" id="1.10.443.10">
    <property type="entry name" value="Intergrase catalytic core"/>
    <property type="match status" value="1"/>
</dbReference>
<organism evidence="3 4">
    <name type="scientific">Parashewanella curva</name>
    <dbReference type="NCBI Taxonomy" id="2338552"/>
    <lineage>
        <taxon>Bacteria</taxon>
        <taxon>Pseudomonadati</taxon>
        <taxon>Pseudomonadota</taxon>
        <taxon>Gammaproteobacteria</taxon>
        <taxon>Alteromonadales</taxon>
        <taxon>Shewanellaceae</taxon>
        <taxon>Parashewanella</taxon>
    </lineage>
</organism>
<evidence type="ECO:0000256" key="1">
    <source>
        <dbReference type="ARBA" id="ARBA00023172"/>
    </source>
</evidence>
<feature type="domain" description="Tyr recombinase" evidence="2">
    <location>
        <begin position="293"/>
        <end position="497"/>
    </location>
</feature>
<evidence type="ECO:0000259" key="2">
    <source>
        <dbReference type="PROSITE" id="PS51898"/>
    </source>
</evidence>
<protein>
    <submittedName>
        <fullName evidence="3">Site-specific integrase</fullName>
    </submittedName>
</protein>
<sequence>MSNIDLLLQELDFDDKSLLIDALNELDENQNVNSINVINSLYDLTDQEISNCYITSTNKFSDEVWELFTKTDRVGLTFKLHSLPKGVHDYQNINKKLTFLFKLLGYFSIPHNDLHGTINSYHTTQAKHSHIRTMIKYLFIDNALYEPSKYCNNLILSQVLEAFNEAKKSEVKSHYSEFYKGLQFYISLSKLNLIPKRYQLPLSITNYNYNGIKNNLKEHELIHLKTYTPLSENELEKITKNIFTISGGIGRKFLILYEKLEKAKLLNKYKIKTNSKHYEWLNKIPPIKDINEKVIFEFNKDETGAIKIKEFTIELRDKVIGACICNICLLTGMRVSELQTLKYNSCIKLEDDNYLLEFTRKKTSVNPIKGDRERVPVVKSVFDSLEIIKKIFKLKLKEKKENEYLFAVTSNKNTNARKSHHGIKTRTSIMEIVRYYGESCNVKNLHVHRLRKTIAWLLISRSEKNIELVRHLLGHKSYKMTLKYILRNYELVDEVIHLFEYQYTSELTDLLQSIFNKTYSGKAGDTLSEIIKKKPEIFKANIVYTTVEEYIKTIIESGESIFLNRIPIGGYCIVTELSKEQQTPCMRILDNGEYSQPDPQLCDWINCEKRILTSTAIPTLKRDISFYKNNLKIKNLNPKVKKEFQRTITFLENEIINIEKEKNNPNNFVKTSKNSRRII</sequence>
<dbReference type="CDD" id="cd00397">
    <property type="entry name" value="DNA_BRE_C"/>
    <property type="match status" value="1"/>
</dbReference>
<proteinExistence type="predicted"/>
<reference evidence="3 4" key="1">
    <citation type="submission" date="2018-09" db="EMBL/GenBank/DDBJ databases">
        <title>Phylogeny of the Shewanellaceae, and recommendation for two new genera, Pseudoshewanella and Parashewanella.</title>
        <authorList>
            <person name="Wang G."/>
        </authorList>
    </citation>
    <scope>NUCLEOTIDE SEQUENCE [LARGE SCALE GENOMIC DNA]</scope>
    <source>
        <strain evidence="3 4">C51</strain>
    </source>
</reference>
<comment type="caution">
    <text evidence="3">The sequence shown here is derived from an EMBL/GenBank/DDBJ whole genome shotgun (WGS) entry which is preliminary data.</text>
</comment>
<dbReference type="InterPro" id="IPR011010">
    <property type="entry name" value="DNA_brk_join_enz"/>
</dbReference>
<keyword evidence="1" id="KW-0233">DNA recombination</keyword>
<dbReference type="SUPFAM" id="SSF56349">
    <property type="entry name" value="DNA breaking-rejoining enzymes"/>
    <property type="match status" value="1"/>
</dbReference>
<dbReference type="OrthoDB" id="8767990at2"/>
<dbReference type="GO" id="GO:0015074">
    <property type="term" value="P:DNA integration"/>
    <property type="evidence" value="ECO:0007669"/>
    <property type="project" value="InterPro"/>
</dbReference>
<dbReference type="GO" id="GO:0003677">
    <property type="term" value="F:DNA binding"/>
    <property type="evidence" value="ECO:0007669"/>
    <property type="project" value="InterPro"/>
</dbReference>
<gene>
    <name evidence="3" type="ORF">D5018_08525</name>
</gene>
<evidence type="ECO:0000313" key="3">
    <source>
        <dbReference type="EMBL" id="RLV60169.1"/>
    </source>
</evidence>
<dbReference type="Pfam" id="PF00589">
    <property type="entry name" value="Phage_integrase"/>
    <property type="match status" value="1"/>
</dbReference>
<dbReference type="EMBL" id="QZEI01000020">
    <property type="protein sequence ID" value="RLV60169.1"/>
    <property type="molecule type" value="Genomic_DNA"/>
</dbReference>
<dbReference type="InterPro" id="IPR002104">
    <property type="entry name" value="Integrase_catalytic"/>
</dbReference>
<dbReference type="InterPro" id="IPR013762">
    <property type="entry name" value="Integrase-like_cat_sf"/>
</dbReference>
<evidence type="ECO:0000313" key="4">
    <source>
        <dbReference type="Proteomes" id="UP000281474"/>
    </source>
</evidence>